<sequence length="865" mass="91414">MVAKTLQNKRSSQGKFSAIPHKTGSDQVMDAVASNLEQLTGMRGAGGKKAVLWEDLKGLGIAELKNGKSKTLIDLKRLASSRASTGNNTGGVITGGDVVETPTQPRNLVASSGFGVVTLTWDTAPYKGHAYTEIYQATEDNFSKSVRIDTSASNIDALPLPQKGDFYFWIKFINEKGAASPINSTNGTHAKSVVDTKFLLDLISGQLKLHPESLGLKPENLGIDLSKFANAEVVEKLDVLLAEAALENSLTTDEQTTSRRIENKELSATIKRDYYTAINTDSAIAAAVQQLKSSIEDPNGNSVMATLTSQYATKATLNKSVTSLTNKLKSEIGKVNATLKNDYATNTTLNNAISQAKTSLQSKINDLDSTLTTDYKTWADTNKAISQLRTSLTSAINNGGVANSNLKNTVAQLKSTLQQDYATKTEQSTAISNLKTALTSTINGVKSDSTKALNLVKSDLTQNYATKTSQTSAISSLRTSLSSSLTKDINTAASSAVADAKKETTKQVSSLSSNIAQSYVTKTSQGTALSNLSTTLTSSISKAAKSETTKQVNAAKAAVNKETTKQVTEAKAAAAKLVTDAKAAAAKLVADAKTSANNETTKQVTEAKAAAAKLVTDAKAAAAKLVADAKTSANNEITKQVNLLKATLKKDYFTKTGTNSAISQATTTLKTSLNGVSSSITTLKQSISNVKGGYTALWGVKADIGKLHAAVGLVAKSSKDNTVANAVFTIKNAGFRVVYDDGTGKEHATPIFGTVNNPDYTPKNGKPKQLLAINTASIKVANIKDLVTGSIVADSIVASSTISAPKLKTPTINDIHSKFYVDSTGHVQLRDVLIKSGSGASRMVITQDRIEVYENNHLRVRLGRL</sequence>
<dbReference type="AlphaFoldDB" id="A0A2T3P761"/>
<dbReference type="STRING" id="680026.AB733_22930"/>
<evidence type="ECO:0000256" key="1">
    <source>
        <dbReference type="SAM" id="MobiDB-lite"/>
    </source>
</evidence>
<keyword evidence="3" id="KW-1185">Reference proteome</keyword>
<feature type="region of interest" description="Disordered" evidence="1">
    <location>
        <begin position="1"/>
        <end position="22"/>
    </location>
</feature>
<dbReference type="EMBL" id="PYLZ01000005">
    <property type="protein sequence ID" value="PSW24503.1"/>
    <property type="molecule type" value="Genomic_DNA"/>
</dbReference>
<dbReference type="Proteomes" id="UP000240481">
    <property type="component" value="Unassembled WGS sequence"/>
</dbReference>
<protein>
    <submittedName>
        <fullName evidence="2">Uncharacterized protein</fullName>
    </submittedName>
</protein>
<gene>
    <name evidence="2" type="ORF">C9I94_10730</name>
</gene>
<dbReference type="RefSeq" id="WP_107302719.1">
    <property type="nucleotide sequence ID" value="NZ_AP024853.1"/>
</dbReference>
<comment type="caution">
    <text evidence="2">The sequence shown here is derived from an EMBL/GenBank/DDBJ whole genome shotgun (WGS) entry which is preliminary data.</text>
</comment>
<reference evidence="2 3" key="1">
    <citation type="submission" date="2018-01" db="EMBL/GenBank/DDBJ databases">
        <title>Whole genome sequencing of Histamine producing bacteria.</title>
        <authorList>
            <person name="Butler K."/>
        </authorList>
    </citation>
    <scope>NUCLEOTIDE SEQUENCE [LARGE SCALE GENOMIC DNA]</scope>
    <source>
        <strain evidence="2 3">DSM 24669</strain>
    </source>
</reference>
<proteinExistence type="predicted"/>
<accession>A0A2T3P761</accession>
<name>A0A2T3P761_9GAMM</name>
<organism evidence="2 3">
    <name type="scientific">Photobacterium swingsii</name>
    <dbReference type="NCBI Taxonomy" id="680026"/>
    <lineage>
        <taxon>Bacteria</taxon>
        <taxon>Pseudomonadati</taxon>
        <taxon>Pseudomonadota</taxon>
        <taxon>Gammaproteobacteria</taxon>
        <taxon>Vibrionales</taxon>
        <taxon>Vibrionaceae</taxon>
        <taxon>Photobacterium</taxon>
    </lineage>
</organism>
<dbReference type="OrthoDB" id="5871932at2"/>
<feature type="compositionally biased region" description="Polar residues" evidence="1">
    <location>
        <begin position="1"/>
        <end position="15"/>
    </location>
</feature>
<evidence type="ECO:0000313" key="2">
    <source>
        <dbReference type="EMBL" id="PSW24503.1"/>
    </source>
</evidence>
<evidence type="ECO:0000313" key="3">
    <source>
        <dbReference type="Proteomes" id="UP000240481"/>
    </source>
</evidence>